<name>A0A9E7EQW6_9LILI</name>
<accession>A0A9E7EQW6</accession>
<protein>
    <submittedName>
        <fullName evidence="2">Uncharacterized protein</fullName>
    </submittedName>
</protein>
<evidence type="ECO:0000256" key="1">
    <source>
        <dbReference type="SAM" id="MobiDB-lite"/>
    </source>
</evidence>
<feature type="region of interest" description="Disordered" evidence="1">
    <location>
        <begin position="222"/>
        <end position="254"/>
    </location>
</feature>
<dbReference type="AlphaFoldDB" id="A0A9E7EQW6"/>
<dbReference type="EMBL" id="CP097503">
    <property type="protein sequence ID" value="URD81005.1"/>
    <property type="molecule type" value="Genomic_DNA"/>
</dbReference>
<evidence type="ECO:0000313" key="2">
    <source>
        <dbReference type="EMBL" id="URD81005.1"/>
    </source>
</evidence>
<sequence>MGRRRWTEFGSRSVNLYPRRLHPREREEKLEGRWVATSTWGAHHSDVVDVLDEGRREQRERRGGDNGCRLDREWFPTFDEDGILLLDVNIILGAGDYCAWAAPPVCTQKVWAEVIESPRGEEGNAVKVFRYYEFVIVGVVGALFHFFLRSTTTTLTLSALCLAKASFVSSTAASEHVASPPPPSPSPATSSSSSPPPPPCRHILAMSQAVSLLTTSHSPSLARIRHSSPSSLSNTLTSGSGITLPDTRMEEGEETADLELTYGSRHGEHAKNPRPVPIDHSTPSGFNPLQLVLSVRLQNLHIIRTITPVAARGLI</sequence>
<feature type="compositionally biased region" description="Low complexity" evidence="1">
    <location>
        <begin position="227"/>
        <end position="244"/>
    </location>
</feature>
<organism evidence="2 3">
    <name type="scientific">Musa troglodytarum</name>
    <name type="common">fe'i banana</name>
    <dbReference type="NCBI Taxonomy" id="320322"/>
    <lineage>
        <taxon>Eukaryota</taxon>
        <taxon>Viridiplantae</taxon>
        <taxon>Streptophyta</taxon>
        <taxon>Embryophyta</taxon>
        <taxon>Tracheophyta</taxon>
        <taxon>Spermatophyta</taxon>
        <taxon>Magnoliopsida</taxon>
        <taxon>Liliopsida</taxon>
        <taxon>Zingiberales</taxon>
        <taxon>Musaceae</taxon>
        <taxon>Musa</taxon>
    </lineage>
</organism>
<evidence type="ECO:0000313" key="3">
    <source>
        <dbReference type="Proteomes" id="UP001055439"/>
    </source>
</evidence>
<feature type="region of interest" description="Disordered" evidence="1">
    <location>
        <begin position="174"/>
        <end position="200"/>
    </location>
</feature>
<dbReference type="Proteomes" id="UP001055439">
    <property type="component" value="Chromosome 10"/>
</dbReference>
<reference evidence="2" key="1">
    <citation type="submission" date="2022-05" db="EMBL/GenBank/DDBJ databases">
        <title>The Musa troglodytarum L. genome provides insights into the mechanism of non-climacteric behaviour and enrichment of carotenoids.</title>
        <authorList>
            <person name="Wang J."/>
        </authorList>
    </citation>
    <scope>NUCLEOTIDE SEQUENCE</scope>
    <source>
        <tissue evidence="2">Leaf</tissue>
    </source>
</reference>
<keyword evidence="3" id="KW-1185">Reference proteome</keyword>
<proteinExistence type="predicted"/>
<gene>
    <name evidence="2" type="ORF">MUK42_19061</name>
</gene>